<gene>
    <name evidence="5" type="primary">SCL33_2</name>
    <name evidence="5" type="ORF">CK203_007426</name>
</gene>
<dbReference type="InterPro" id="IPR005202">
    <property type="entry name" value="TF_GRAS"/>
</dbReference>
<comment type="similarity">
    <text evidence="3">Belongs to the GRAS family.</text>
</comment>
<evidence type="ECO:0000313" key="5">
    <source>
        <dbReference type="EMBL" id="RVW66031.1"/>
    </source>
</evidence>
<evidence type="ECO:0000313" key="6">
    <source>
        <dbReference type="Proteomes" id="UP000288805"/>
    </source>
</evidence>
<name>A0A438G1E9_VITVI</name>
<comment type="caution">
    <text evidence="5">The sequence shown here is derived from an EMBL/GenBank/DDBJ whole genome shotgun (WGS) entry which is preliminary data.</text>
</comment>
<dbReference type="PANTHER" id="PTHR31636">
    <property type="entry name" value="OSJNBA0084A10.13 PROTEIN-RELATED"/>
    <property type="match status" value="1"/>
</dbReference>
<evidence type="ECO:0000256" key="3">
    <source>
        <dbReference type="PROSITE-ProRule" id="PRU01191"/>
    </source>
</evidence>
<dbReference type="Pfam" id="PF03514">
    <property type="entry name" value="GRAS"/>
    <property type="match status" value="2"/>
</dbReference>
<feature type="region of interest" description="VHIID" evidence="3">
    <location>
        <begin position="313"/>
        <end position="378"/>
    </location>
</feature>
<keyword evidence="1" id="KW-0805">Transcription regulation</keyword>
<dbReference type="PROSITE" id="PS50985">
    <property type="entry name" value="GRAS"/>
    <property type="match status" value="1"/>
</dbReference>
<feature type="region of interest" description="SAW" evidence="3">
    <location>
        <begin position="511"/>
        <end position="586"/>
    </location>
</feature>
<dbReference type="Proteomes" id="UP000288805">
    <property type="component" value="Unassembled WGS sequence"/>
</dbReference>
<organism evidence="5 6">
    <name type="scientific">Vitis vinifera</name>
    <name type="common">Grape</name>
    <dbReference type="NCBI Taxonomy" id="29760"/>
    <lineage>
        <taxon>Eukaryota</taxon>
        <taxon>Viridiplantae</taxon>
        <taxon>Streptophyta</taxon>
        <taxon>Embryophyta</taxon>
        <taxon>Tracheophyta</taxon>
        <taxon>Spermatophyta</taxon>
        <taxon>Magnoliopsida</taxon>
        <taxon>eudicotyledons</taxon>
        <taxon>Gunneridae</taxon>
        <taxon>Pentapetalae</taxon>
        <taxon>rosids</taxon>
        <taxon>Vitales</taxon>
        <taxon>Vitaceae</taxon>
        <taxon>Viteae</taxon>
        <taxon>Vitis</taxon>
    </lineage>
</organism>
<feature type="region of interest" description="Disordered" evidence="4">
    <location>
        <begin position="236"/>
        <end position="257"/>
    </location>
</feature>
<keyword evidence="2" id="KW-0804">Transcription</keyword>
<evidence type="ECO:0000256" key="4">
    <source>
        <dbReference type="SAM" id="MobiDB-lite"/>
    </source>
</evidence>
<feature type="short sequence motif" description="VHIID" evidence="3">
    <location>
        <begin position="344"/>
        <end position="348"/>
    </location>
</feature>
<protein>
    <submittedName>
        <fullName evidence="5">Scarecrow-like protein 33</fullName>
    </submittedName>
</protein>
<evidence type="ECO:0000256" key="2">
    <source>
        <dbReference type="ARBA" id="ARBA00023163"/>
    </source>
</evidence>
<proteinExistence type="inferred from homology"/>
<evidence type="ECO:0000256" key="1">
    <source>
        <dbReference type="ARBA" id="ARBA00023015"/>
    </source>
</evidence>
<sequence>MDSIPRKFSGSKDGHKLYHESVSINSDHNVVERFMDPPFLPTKSHPYNSATVSGARLEEDSAEDRELSTAMLKYMGEILMEDELEDKNCMFQDCVALLAAEKSFYDVLGNRSPPQPPPNPPPYHVHLHSPDDASVLGCSSSSGNSNAAANNFVEFEMVELGQLEASRVPTPLVNHILQPNSELYDTVNTWIPFEENDAEADRRCSKHSALYTEEPDEPSDEMFDSALLPRDGEAGKKLHQNEQSKGSNGKAGRVKKKRNKGELATLLSFGQWISKMAHFFANSLEARLAGTGLQMYTALATKRTSVADVIKAYQLYVSACPFKRMSNRYANRVIAKLAEGATRLHIIDFGILYGFQWPCLIQFLSLRPGGPPKLRITGIDFPQSGFRPAERVEETGRRLANYFEDLEIDRDEVLVVNSIYRMKNLLDETVTDKCLKDAVLELIRRINPDIFIHGVLNGNFNTPFFFTRFREALFHFDALFDMLDASVPREDEGRMMFEREIYGKDIMNIIACEGSERIERPDIYKQWQARNERAGLRQLPLEQEILMKVRSIVKMDYHKDFVVEVDGGWMLHGWKGRVIYAISCWKPCHHL</sequence>
<dbReference type="AlphaFoldDB" id="A0A438G1E9"/>
<dbReference type="EMBL" id="QGNW01000684">
    <property type="protein sequence ID" value="RVW66031.1"/>
    <property type="molecule type" value="Genomic_DNA"/>
</dbReference>
<comment type="caution">
    <text evidence="3">Lacks conserved residue(s) required for the propagation of feature annotation.</text>
</comment>
<accession>A0A438G1E9</accession>
<reference evidence="5 6" key="1">
    <citation type="journal article" date="2018" name="PLoS Genet.">
        <title>Population sequencing reveals clonal diversity and ancestral inbreeding in the grapevine cultivar Chardonnay.</title>
        <authorList>
            <person name="Roach M.J."/>
            <person name="Johnson D.L."/>
            <person name="Bohlmann J."/>
            <person name="van Vuuren H.J."/>
            <person name="Jones S.J."/>
            <person name="Pretorius I.S."/>
            <person name="Schmidt S.A."/>
            <person name="Borneman A.R."/>
        </authorList>
    </citation>
    <scope>NUCLEOTIDE SEQUENCE [LARGE SCALE GENOMIC DNA]</scope>
    <source>
        <strain evidence="6">cv. Chardonnay</strain>
        <tissue evidence="5">Leaf</tissue>
    </source>
</reference>